<name>A0A135L0W0_9BACI</name>
<evidence type="ECO:0000256" key="3">
    <source>
        <dbReference type="ARBA" id="ARBA00023015"/>
    </source>
</evidence>
<dbReference type="Proteomes" id="UP000070352">
    <property type="component" value="Unassembled WGS sequence"/>
</dbReference>
<dbReference type="Pfam" id="PF13426">
    <property type="entry name" value="PAS_9"/>
    <property type="match status" value="1"/>
</dbReference>
<dbReference type="STRING" id="1413211.U473_00190"/>
<dbReference type="PROSITE" id="PS50112">
    <property type="entry name" value="PAS"/>
    <property type="match status" value="1"/>
</dbReference>
<organism evidence="7 8">
    <name type="scientific">Tepidibacillus decaturensis</name>
    <dbReference type="NCBI Taxonomy" id="1413211"/>
    <lineage>
        <taxon>Bacteria</taxon>
        <taxon>Bacillati</taxon>
        <taxon>Bacillota</taxon>
        <taxon>Bacilli</taxon>
        <taxon>Bacillales</taxon>
        <taxon>Bacillaceae</taxon>
        <taxon>Tepidibacillus</taxon>
    </lineage>
</organism>
<dbReference type="SUPFAM" id="SSF52540">
    <property type="entry name" value="P-loop containing nucleoside triphosphate hydrolases"/>
    <property type="match status" value="1"/>
</dbReference>
<dbReference type="GO" id="GO:0043565">
    <property type="term" value="F:sequence-specific DNA binding"/>
    <property type="evidence" value="ECO:0007669"/>
    <property type="project" value="InterPro"/>
</dbReference>
<dbReference type="PANTHER" id="PTHR32071">
    <property type="entry name" value="TRANSCRIPTIONAL REGULATORY PROTEIN"/>
    <property type="match status" value="1"/>
</dbReference>
<dbReference type="InterPro" id="IPR003593">
    <property type="entry name" value="AAA+_ATPase"/>
</dbReference>
<dbReference type="Pfam" id="PF02954">
    <property type="entry name" value="HTH_8"/>
    <property type="match status" value="1"/>
</dbReference>
<dbReference type="InterPro" id="IPR027417">
    <property type="entry name" value="P-loop_NTPase"/>
</dbReference>
<evidence type="ECO:0000313" key="7">
    <source>
        <dbReference type="EMBL" id="KXG42638.1"/>
    </source>
</evidence>
<dbReference type="Gene3D" id="1.10.8.60">
    <property type="match status" value="1"/>
</dbReference>
<dbReference type="Pfam" id="PF00158">
    <property type="entry name" value="Sigma54_activat"/>
    <property type="match status" value="1"/>
</dbReference>
<evidence type="ECO:0000256" key="2">
    <source>
        <dbReference type="ARBA" id="ARBA00022840"/>
    </source>
</evidence>
<dbReference type="PRINTS" id="PR01590">
    <property type="entry name" value="HTHFIS"/>
</dbReference>
<evidence type="ECO:0000313" key="8">
    <source>
        <dbReference type="Proteomes" id="UP000070352"/>
    </source>
</evidence>
<keyword evidence="2" id="KW-0067">ATP-binding</keyword>
<keyword evidence="8" id="KW-1185">Reference proteome</keyword>
<dbReference type="SUPFAM" id="SSF55785">
    <property type="entry name" value="PYP-like sensor domain (PAS domain)"/>
    <property type="match status" value="1"/>
</dbReference>
<dbReference type="SMART" id="SM00091">
    <property type="entry name" value="PAS"/>
    <property type="match status" value="1"/>
</dbReference>
<dbReference type="Gene3D" id="3.40.50.300">
    <property type="entry name" value="P-loop containing nucleotide triphosphate hydrolases"/>
    <property type="match status" value="1"/>
</dbReference>
<dbReference type="InterPro" id="IPR025662">
    <property type="entry name" value="Sigma_54_int_dom_ATP-bd_1"/>
</dbReference>
<feature type="domain" description="Sigma-54 factor interaction" evidence="5">
    <location>
        <begin position="213"/>
        <end position="443"/>
    </location>
</feature>
<dbReference type="OrthoDB" id="9771372at2"/>
<evidence type="ECO:0000259" key="6">
    <source>
        <dbReference type="PROSITE" id="PS50112"/>
    </source>
</evidence>
<dbReference type="GO" id="GO:0006355">
    <property type="term" value="P:regulation of DNA-templated transcription"/>
    <property type="evidence" value="ECO:0007669"/>
    <property type="project" value="InterPro"/>
</dbReference>
<dbReference type="Gene3D" id="3.30.450.20">
    <property type="entry name" value="PAS domain"/>
    <property type="match status" value="1"/>
</dbReference>
<evidence type="ECO:0000256" key="4">
    <source>
        <dbReference type="ARBA" id="ARBA00023163"/>
    </source>
</evidence>
<evidence type="ECO:0000256" key="1">
    <source>
        <dbReference type="ARBA" id="ARBA00022741"/>
    </source>
</evidence>
<dbReference type="RefSeq" id="WP_068722282.1">
    <property type="nucleotide sequence ID" value="NZ_LSKU01000001.1"/>
</dbReference>
<comment type="caution">
    <text evidence="7">The sequence shown here is derived from an EMBL/GenBank/DDBJ whole genome shotgun (WGS) entry which is preliminary data.</text>
</comment>
<dbReference type="InterPro" id="IPR002197">
    <property type="entry name" value="HTH_Fis"/>
</dbReference>
<protein>
    <submittedName>
        <fullName evidence="7">Fis family transcriptional regulator</fullName>
    </submittedName>
</protein>
<dbReference type="SUPFAM" id="SSF46689">
    <property type="entry name" value="Homeodomain-like"/>
    <property type="match status" value="1"/>
</dbReference>
<dbReference type="GO" id="GO:0005524">
    <property type="term" value="F:ATP binding"/>
    <property type="evidence" value="ECO:0007669"/>
    <property type="project" value="UniProtKB-KW"/>
</dbReference>
<gene>
    <name evidence="7" type="ORF">U473_00190</name>
</gene>
<dbReference type="CDD" id="cd00130">
    <property type="entry name" value="PAS"/>
    <property type="match status" value="1"/>
</dbReference>
<dbReference type="SMART" id="SM00382">
    <property type="entry name" value="AAA"/>
    <property type="match status" value="1"/>
</dbReference>
<dbReference type="InterPro" id="IPR009057">
    <property type="entry name" value="Homeodomain-like_sf"/>
</dbReference>
<keyword evidence="4" id="KW-0804">Transcription</keyword>
<dbReference type="CDD" id="cd00009">
    <property type="entry name" value="AAA"/>
    <property type="match status" value="1"/>
</dbReference>
<sequence length="521" mass="59065">MLQQVLKLKDIAEPWDKTKKMTNLNLFPYEATLADLNQLEEGKDIGLEQDGEIIAWIPFQRLVLTLFQAWKMTQAYYKALLLSISDAVTGVNANGDIVTWNIASEQFYGFKTQEVLGQPITKFFQEDAVVLKQTLNKGLKIEHKYNQPIPNVHVLINATPVYMEGRLIGGISVERDISDVVRLNEELSTTKAYIHDLENKYEKNYSVDPFEKIKGKSHVIKETIAIAKKVAKTDATVLITGESGVGKELFAEAIHKGSRRADLPFVAINCGAIPASLFESELFGYEKGAFTGAIKEGKKGKIDLAKGGTLFLDEVGELPLDLQVKLLRVLQEKQFYRLGGNTAIPVDVRIITATNRNLEEMVATGKFREDLYYRLNVISLYIPPLRERAEDIPDLLTLFLKEFSFKYDTNVPKISAKVMSIFLHDEWRGNIRQLRNVAERLIILAGEEERIEPYHLHHILKKGVSVAKQQLLDSTLDETKQEEWKIRQALQTTYRNKSAAAKMLGISRATLYNKMKKYGID</sequence>
<dbReference type="InterPro" id="IPR000014">
    <property type="entry name" value="PAS"/>
</dbReference>
<dbReference type="PROSITE" id="PS00675">
    <property type="entry name" value="SIGMA54_INTERACT_1"/>
    <property type="match status" value="1"/>
</dbReference>
<dbReference type="InterPro" id="IPR058031">
    <property type="entry name" value="AAA_lid_NorR"/>
</dbReference>
<evidence type="ECO:0000259" key="5">
    <source>
        <dbReference type="PROSITE" id="PS50045"/>
    </source>
</evidence>
<dbReference type="Gene3D" id="1.10.10.60">
    <property type="entry name" value="Homeodomain-like"/>
    <property type="match status" value="1"/>
</dbReference>
<feature type="domain" description="PAS" evidence="6">
    <location>
        <begin position="73"/>
        <end position="142"/>
    </location>
</feature>
<dbReference type="PANTHER" id="PTHR32071:SF57">
    <property type="entry name" value="C4-DICARBOXYLATE TRANSPORT TRANSCRIPTIONAL REGULATORY PROTEIN DCTD"/>
    <property type="match status" value="1"/>
</dbReference>
<dbReference type="FunFam" id="3.40.50.300:FF:000006">
    <property type="entry name" value="DNA-binding transcriptional regulator NtrC"/>
    <property type="match status" value="1"/>
</dbReference>
<accession>A0A135L0W0</accession>
<dbReference type="InterPro" id="IPR002078">
    <property type="entry name" value="Sigma_54_int"/>
</dbReference>
<keyword evidence="1" id="KW-0547">Nucleotide-binding</keyword>
<dbReference type="PROSITE" id="PS50045">
    <property type="entry name" value="SIGMA54_INTERACT_4"/>
    <property type="match status" value="1"/>
</dbReference>
<dbReference type="EMBL" id="LSKU01000001">
    <property type="protein sequence ID" value="KXG42638.1"/>
    <property type="molecule type" value="Genomic_DNA"/>
</dbReference>
<dbReference type="AlphaFoldDB" id="A0A135L0W0"/>
<dbReference type="InterPro" id="IPR035965">
    <property type="entry name" value="PAS-like_dom_sf"/>
</dbReference>
<dbReference type="NCBIfam" id="TIGR00229">
    <property type="entry name" value="sensory_box"/>
    <property type="match status" value="1"/>
</dbReference>
<proteinExistence type="predicted"/>
<keyword evidence="3" id="KW-0805">Transcription regulation</keyword>
<reference evidence="7 8" key="1">
    <citation type="submission" date="2016-02" db="EMBL/GenBank/DDBJ databases">
        <title>Draft Genome for Tepidibacillus decaturensis nov. sp. Strain Z9, an Anaerobic, Moderately Thermophilic and Heterotrophic Bacterium from Deep Subsurface of the Illinois Basin, USA.</title>
        <authorList>
            <person name="Dong Y."/>
            <person name="Chang J.Y."/>
            <person name="Sanford R."/>
            <person name="Fouke B.W."/>
        </authorList>
    </citation>
    <scope>NUCLEOTIDE SEQUENCE [LARGE SCALE GENOMIC DNA]</scope>
    <source>
        <strain evidence="7 8">Z9</strain>
    </source>
</reference>
<dbReference type="Pfam" id="PF25601">
    <property type="entry name" value="AAA_lid_14"/>
    <property type="match status" value="1"/>
</dbReference>